<reference evidence="2 3" key="1">
    <citation type="journal article" date="2011" name="Int. J. Syst. Evol. Microbiol.">
        <title>Zhongshania antarctica gen. nov., sp. nov. and Zhongshania guokunii sp. nov., gammaproteobacteria respectively isolated from coastal attached (fast) ice and surface seawater of the Antarctic.</title>
        <authorList>
            <person name="Li H.J."/>
            <person name="Zhang X.Y."/>
            <person name="Chen C.X."/>
            <person name="Zhang Y.J."/>
            <person name="Gao Z.M."/>
            <person name="Yu Y."/>
            <person name="Chen X.L."/>
            <person name="Chen B."/>
            <person name="Zhang Y.Z."/>
        </authorList>
    </citation>
    <scope>NUCLEOTIDE SEQUENCE [LARGE SCALE GENOMIC DNA]</scope>
    <source>
        <strain evidence="2 3">ZS6-22T</strain>
    </source>
</reference>
<sequence>MLSYRVVSANRAVYLICLGLALSLPIALSVWMASRPLQALSLSDYRSYQCSSHGAGTKPTFKILTLFYNYATDFADYLCASTLFATSYSGVEIRWRPRAYLSPQHILDEEFDIFWNRHHIVAGLVPEFSNYYRVLQQTPNYALYWISQDSTPQLSSDYLQGKVIGFSRDSQSQTHFLQPMAALKQAGINLNADQKKFYTDPSALYAAFKHREVDMISTAISQADNLNLSTYYTLLINPEVPSGAWFIKNQLHHSHPCALECEIIRGLQVYAPLLAPLQQLSAQTEDCP</sequence>
<name>A0ABV3U473_9GAMM</name>
<dbReference type="RefSeq" id="WP_368381018.1">
    <property type="nucleotide sequence ID" value="NZ_JBFRYA010000005.1"/>
</dbReference>
<dbReference type="SUPFAM" id="SSF53850">
    <property type="entry name" value="Periplasmic binding protein-like II"/>
    <property type="match status" value="1"/>
</dbReference>
<keyword evidence="1" id="KW-0812">Transmembrane</keyword>
<dbReference type="Gene3D" id="3.40.190.10">
    <property type="entry name" value="Periplasmic binding protein-like II"/>
    <property type="match status" value="1"/>
</dbReference>
<feature type="transmembrane region" description="Helical" evidence="1">
    <location>
        <begin position="12"/>
        <end position="33"/>
    </location>
</feature>
<gene>
    <name evidence="2" type="ORF">AB4876_07430</name>
</gene>
<keyword evidence="3" id="KW-1185">Reference proteome</keyword>
<dbReference type="EMBL" id="JBFRYA010000005">
    <property type="protein sequence ID" value="MEX1668738.1"/>
    <property type="molecule type" value="Genomic_DNA"/>
</dbReference>
<evidence type="ECO:0000256" key="1">
    <source>
        <dbReference type="SAM" id="Phobius"/>
    </source>
</evidence>
<comment type="caution">
    <text evidence="2">The sequence shown here is derived from an EMBL/GenBank/DDBJ whole genome shotgun (WGS) entry which is preliminary data.</text>
</comment>
<organism evidence="2 3">
    <name type="scientific">Zhongshania guokunii</name>
    <dbReference type="NCBI Taxonomy" id="641783"/>
    <lineage>
        <taxon>Bacteria</taxon>
        <taxon>Pseudomonadati</taxon>
        <taxon>Pseudomonadota</taxon>
        <taxon>Gammaproteobacteria</taxon>
        <taxon>Cellvibrionales</taxon>
        <taxon>Spongiibacteraceae</taxon>
        <taxon>Zhongshania</taxon>
    </lineage>
</organism>
<proteinExistence type="predicted"/>
<evidence type="ECO:0000313" key="2">
    <source>
        <dbReference type="EMBL" id="MEX1668738.1"/>
    </source>
</evidence>
<keyword evidence="1" id="KW-1133">Transmembrane helix</keyword>
<dbReference type="Proteomes" id="UP001557485">
    <property type="component" value="Unassembled WGS sequence"/>
</dbReference>
<evidence type="ECO:0000313" key="3">
    <source>
        <dbReference type="Proteomes" id="UP001557485"/>
    </source>
</evidence>
<evidence type="ECO:0008006" key="4">
    <source>
        <dbReference type="Google" id="ProtNLM"/>
    </source>
</evidence>
<protein>
    <recommendedName>
        <fullName evidence="4">Solute-binding protein family 3/N-terminal domain-containing protein</fullName>
    </recommendedName>
</protein>
<accession>A0ABV3U473</accession>
<keyword evidence="1" id="KW-0472">Membrane</keyword>